<organism evidence="1 2">
    <name type="scientific">Propionicimonas paludicola</name>
    <dbReference type="NCBI Taxonomy" id="185243"/>
    <lineage>
        <taxon>Bacteria</taxon>
        <taxon>Bacillati</taxon>
        <taxon>Actinomycetota</taxon>
        <taxon>Actinomycetes</taxon>
        <taxon>Propionibacteriales</taxon>
        <taxon>Nocardioidaceae</taxon>
        <taxon>Propionicimonas</taxon>
    </lineage>
</organism>
<evidence type="ECO:0000313" key="2">
    <source>
        <dbReference type="Proteomes" id="UP000226079"/>
    </source>
</evidence>
<name>A0A2A9CRZ8_9ACTN</name>
<protein>
    <submittedName>
        <fullName evidence="1">Uncharacterized protein</fullName>
    </submittedName>
</protein>
<proteinExistence type="predicted"/>
<reference evidence="1 2" key="1">
    <citation type="submission" date="2017-10" db="EMBL/GenBank/DDBJ databases">
        <title>Sequencing the genomes of 1000 actinobacteria strains.</title>
        <authorList>
            <person name="Klenk H.-P."/>
        </authorList>
    </citation>
    <scope>NUCLEOTIDE SEQUENCE [LARGE SCALE GENOMIC DNA]</scope>
    <source>
        <strain evidence="1 2">DSM 15597</strain>
    </source>
</reference>
<evidence type="ECO:0000313" key="1">
    <source>
        <dbReference type="EMBL" id="PFG17203.1"/>
    </source>
</evidence>
<gene>
    <name evidence="1" type="ORF">ATK74_1766</name>
</gene>
<comment type="caution">
    <text evidence="1">The sequence shown here is derived from an EMBL/GenBank/DDBJ whole genome shotgun (WGS) entry which is preliminary data.</text>
</comment>
<dbReference type="Proteomes" id="UP000226079">
    <property type="component" value="Unassembled WGS sequence"/>
</dbReference>
<sequence length="287" mass="30172">MRKPRPPEWRRGFLASGISRGCLYVRGLSGLAVVACWALAADPSGAVGVVPKMELGIEWLVAGDAADILASHDAAQYAGSFGLMLGPVAAVRAATSRLVPVFAAFVAESSIGSGVDGVRASGCAADALAHQPSHSPPWRFPRLSRVRASGLVTLCAVVLGAESRSRGSVGDGPLAVEADRHRFVVGIVLSGVDQYATSSTEGAAWRHRRIVRLSARLTLAPRVPLCAEPALVPPLAITVPMGAITEDIPHGKTDWQLNYFERHQTSLVLDTPTSKPTCSSSVSRLVQ</sequence>
<dbReference type="AlphaFoldDB" id="A0A2A9CRZ8"/>
<keyword evidence="2" id="KW-1185">Reference proteome</keyword>
<dbReference type="EMBL" id="PDJC01000001">
    <property type="protein sequence ID" value="PFG17203.1"/>
    <property type="molecule type" value="Genomic_DNA"/>
</dbReference>
<accession>A0A2A9CRZ8</accession>